<reference evidence="2 3" key="1">
    <citation type="journal article" date="2018" name="Gigascience">
        <title>Genomes of trombidid mites reveal novel predicted allergens and laterally-transferred genes associated with secondary metabolism.</title>
        <authorList>
            <person name="Dong X."/>
            <person name="Chaisiri K."/>
            <person name="Xia D."/>
            <person name="Armstrong S.D."/>
            <person name="Fang Y."/>
            <person name="Donnelly M.J."/>
            <person name="Kadowaki T."/>
            <person name="McGarry J.W."/>
            <person name="Darby A.C."/>
            <person name="Makepeace B.L."/>
        </authorList>
    </citation>
    <scope>NUCLEOTIDE SEQUENCE [LARGE SCALE GENOMIC DNA]</scope>
    <source>
        <strain evidence="2">UoL-UT</strain>
    </source>
</reference>
<sequence length="165" mass="17130">MTWRVWATCSCTSTWAPCPGRVSKQPPSARSTSGSARRCRRPLRSSAKATPLSSQHISTSAAPCASSTGRASPMTTSSTGTCSNSVQPGTPRTWIESGENTSARRGWGSCGGPQPGPCPPAHPQGPLPTGSAVQPSLWPPPRPPASSKLAILLPERSRGWTGSGR</sequence>
<name>A0A443RU46_9ACAR</name>
<organism evidence="2 3">
    <name type="scientific">Leptotrombidium deliense</name>
    <dbReference type="NCBI Taxonomy" id="299467"/>
    <lineage>
        <taxon>Eukaryota</taxon>
        <taxon>Metazoa</taxon>
        <taxon>Ecdysozoa</taxon>
        <taxon>Arthropoda</taxon>
        <taxon>Chelicerata</taxon>
        <taxon>Arachnida</taxon>
        <taxon>Acari</taxon>
        <taxon>Acariformes</taxon>
        <taxon>Trombidiformes</taxon>
        <taxon>Prostigmata</taxon>
        <taxon>Anystina</taxon>
        <taxon>Parasitengona</taxon>
        <taxon>Trombiculoidea</taxon>
        <taxon>Trombiculidae</taxon>
        <taxon>Leptotrombidium</taxon>
    </lineage>
</organism>
<dbReference type="AlphaFoldDB" id="A0A443RU46"/>
<feature type="compositionally biased region" description="Pro residues" evidence="1">
    <location>
        <begin position="114"/>
        <end position="126"/>
    </location>
</feature>
<keyword evidence="3" id="KW-1185">Reference proteome</keyword>
<evidence type="ECO:0000313" key="3">
    <source>
        <dbReference type="Proteomes" id="UP000288716"/>
    </source>
</evidence>
<gene>
    <name evidence="2" type="ORF">B4U80_09273</name>
</gene>
<comment type="caution">
    <text evidence="2">The sequence shown here is derived from an EMBL/GenBank/DDBJ whole genome shotgun (WGS) entry which is preliminary data.</text>
</comment>
<feature type="compositionally biased region" description="Polar residues" evidence="1">
    <location>
        <begin position="25"/>
        <end position="35"/>
    </location>
</feature>
<dbReference type="EMBL" id="NCKV01035525">
    <property type="protein sequence ID" value="RWS18708.1"/>
    <property type="molecule type" value="Genomic_DNA"/>
</dbReference>
<protein>
    <submittedName>
        <fullName evidence="2">Alternative protein CSNK1E-like protein</fullName>
    </submittedName>
</protein>
<evidence type="ECO:0000256" key="1">
    <source>
        <dbReference type="SAM" id="MobiDB-lite"/>
    </source>
</evidence>
<proteinExistence type="predicted"/>
<feature type="compositionally biased region" description="Polar residues" evidence="1">
    <location>
        <begin position="47"/>
        <end position="90"/>
    </location>
</feature>
<feature type="region of interest" description="Disordered" evidence="1">
    <location>
        <begin position="18"/>
        <end position="165"/>
    </location>
</feature>
<accession>A0A443RU46</accession>
<dbReference type="Proteomes" id="UP000288716">
    <property type="component" value="Unassembled WGS sequence"/>
</dbReference>
<dbReference type="VEuPathDB" id="VectorBase:LDEU013332"/>
<evidence type="ECO:0000313" key="2">
    <source>
        <dbReference type="EMBL" id="RWS18708.1"/>
    </source>
</evidence>